<protein>
    <submittedName>
        <fullName evidence="2">(2Fe-2S)-binding protein</fullName>
    </submittedName>
</protein>
<dbReference type="Pfam" id="PF04324">
    <property type="entry name" value="Fer2_BFD"/>
    <property type="match status" value="1"/>
</dbReference>
<dbReference type="Proteomes" id="UP001243623">
    <property type="component" value="Chromosome"/>
</dbReference>
<reference evidence="2" key="1">
    <citation type="submission" date="2023-03" db="EMBL/GenBank/DDBJ databases">
        <title>Selenobaculum gbiensis gen. nov. sp. nov., a new bacterium isolated from the gut microbiota of IBD patient.</title>
        <authorList>
            <person name="Yeo S."/>
            <person name="Park H."/>
            <person name="Huh C.S."/>
        </authorList>
    </citation>
    <scope>NUCLEOTIDE SEQUENCE</scope>
    <source>
        <strain evidence="2">ICN-92133</strain>
    </source>
</reference>
<accession>A0A9Y2AH48</accession>
<dbReference type="KEGG" id="sgbi:P3F81_07940"/>
<organism evidence="2 3">
    <name type="scientific">Selenobaculum gibii</name>
    <dbReference type="NCBI Taxonomy" id="3054208"/>
    <lineage>
        <taxon>Bacteria</taxon>
        <taxon>Bacillati</taxon>
        <taxon>Bacillota</taxon>
        <taxon>Negativicutes</taxon>
        <taxon>Selenomonadales</taxon>
        <taxon>Selenomonadaceae</taxon>
        <taxon>Selenobaculum</taxon>
    </lineage>
</organism>
<proteinExistence type="predicted"/>
<dbReference type="EMBL" id="CP120678">
    <property type="protein sequence ID" value="WIW69848.1"/>
    <property type="molecule type" value="Genomic_DNA"/>
</dbReference>
<dbReference type="AlphaFoldDB" id="A0A9Y2AH48"/>
<gene>
    <name evidence="2" type="ORF">P3F81_07940</name>
</gene>
<dbReference type="RefSeq" id="WP_147669835.1">
    <property type="nucleotide sequence ID" value="NZ_CP120678.1"/>
</dbReference>
<dbReference type="InterPro" id="IPR041854">
    <property type="entry name" value="BFD-like_2Fe2S-bd_dom_sf"/>
</dbReference>
<sequence>MENETLPQNILDKLTKVCLCKGINRTSIKKAIDNGARTIAEVQKVTGVGSGSCHGRRCTPKIQELLDQMDPKSKG</sequence>
<name>A0A9Y2AH48_9FIRM</name>
<evidence type="ECO:0000259" key="1">
    <source>
        <dbReference type="Pfam" id="PF04324"/>
    </source>
</evidence>
<keyword evidence="3" id="KW-1185">Reference proteome</keyword>
<evidence type="ECO:0000313" key="2">
    <source>
        <dbReference type="EMBL" id="WIW69848.1"/>
    </source>
</evidence>
<feature type="domain" description="BFD-like [2Fe-2S]-binding" evidence="1">
    <location>
        <begin position="17"/>
        <end position="67"/>
    </location>
</feature>
<dbReference type="Gene3D" id="1.10.10.1100">
    <property type="entry name" value="BFD-like [2Fe-2S]-binding domain"/>
    <property type="match status" value="1"/>
</dbReference>
<evidence type="ECO:0000313" key="3">
    <source>
        <dbReference type="Proteomes" id="UP001243623"/>
    </source>
</evidence>
<dbReference type="InterPro" id="IPR007419">
    <property type="entry name" value="BFD-like_2Fe2S-bd_dom"/>
</dbReference>